<dbReference type="Proteomes" id="UP001652445">
    <property type="component" value="Unassembled WGS sequence"/>
</dbReference>
<dbReference type="Gene3D" id="3.40.50.300">
    <property type="entry name" value="P-loop containing nucleotide triphosphate hydrolases"/>
    <property type="match status" value="1"/>
</dbReference>
<dbReference type="InterPro" id="IPR006083">
    <property type="entry name" value="PRK/URK"/>
</dbReference>
<dbReference type="InterPro" id="IPR027417">
    <property type="entry name" value="P-loop_NTPase"/>
</dbReference>
<keyword evidence="3" id="KW-1185">Reference proteome</keyword>
<evidence type="ECO:0000259" key="1">
    <source>
        <dbReference type="Pfam" id="PF00485"/>
    </source>
</evidence>
<dbReference type="Pfam" id="PF00485">
    <property type="entry name" value="PRK"/>
    <property type="match status" value="1"/>
</dbReference>
<evidence type="ECO:0000313" key="2">
    <source>
        <dbReference type="EMBL" id="MCU6793115.1"/>
    </source>
</evidence>
<gene>
    <name evidence="2" type="ORF">OB236_13410</name>
</gene>
<dbReference type="GO" id="GO:0016301">
    <property type="term" value="F:kinase activity"/>
    <property type="evidence" value="ECO:0007669"/>
    <property type="project" value="UniProtKB-KW"/>
</dbReference>
<organism evidence="2 3">
    <name type="scientific">Paenibacillus baimaensis</name>
    <dbReference type="NCBI Taxonomy" id="2982185"/>
    <lineage>
        <taxon>Bacteria</taxon>
        <taxon>Bacillati</taxon>
        <taxon>Bacillota</taxon>
        <taxon>Bacilli</taxon>
        <taxon>Bacillales</taxon>
        <taxon>Paenibacillaceae</taxon>
        <taxon>Paenibacillus</taxon>
    </lineage>
</organism>
<reference evidence="2 3" key="1">
    <citation type="submission" date="2022-09" db="EMBL/GenBank/DDBJ databases">
        <authorList>
            <person name="Han X.L."/>
            <person name="Wang Q."/>
            <person name="Lu T."/>
        </authorList>
    </citation>
    <scope>NUCLEOTIDE SEQUENCE [LARGE SCALE GENOMIC DNA]</scope>
    <source>
        <strain evidence="2 3">WQ 127069</strain>
    </source>
</reference>
<protein>
    <submittedName>
        <fullName evidence="2">Kinase</fullName>
    </submittedName>
</protein>
<name>A0ABT2UEQ5_9BACL</name>
<sequence length="197" mass="23787">MEDHITSLFKCIPKLKTGNRFIVGIDGLSRSGKTTLVEKFSRNLTGEHIEVCIFHIDDYIVERSKRYDTGSEEWFEYYHLQWDTEWLKRNLFKKLKETSQLKLPIYDNESDTHRLQNIIIPETCVNVIEGVFLQREEWRGLYDYIVYLDCPRNKRLLRESELTQRNMEKMRNRYWKAEDYYLQTVLPTKQAHLVLNN</sequence>
<feature type="domain" description="Phosphoribulokinase/uridine kinase" evidence="1">
    <location>
        <begin position="22"/>
        <end position="193"/>
    </location>
</feature>
<dbReference type="PANTHER" id="PTHR10285">
    <property type="entry name" value="URIDINE KINASE"/>
    <property type="match status" value="1"/>
</dbReference>
<dbReference type="RefSeq" id="WP_262684424.1">
    <property type="nucleotide sequence ID" value="NZ_JAOQIO010000038.1"/>
</dbReference>
<dbReference type="EMBL" id="JAOQIO010000038">
    <property type="protein sequence ID" value="MCU6793115.1"/>
    <property type="molecule type" value="Genomic_DNA"/>
</dbReference>
<accession>A0ABT2UEQ5</accession>
<proteinExistence type="predicted"/>
<keyword evidence="2" id="KW-0808">Transferase</keyword>
<evidence type="ECO:0000313" key="3">
    <source>
        <dbReference type="Proteomes" id="UP001652445"/>
    </source>
</evidence>
<keyword evidence="2" id="KW-0418">Kinase</keyword>
<dbReference type="SUPFAM" id="SSF52540">
    <property type="entry name" value="P-loop containing nucleoside triphosphate hydrolases"/>
    <property type="match status" value="1"/>
</dbReference>
<dbReference type="NCBIfam" id="NF005807">
    <property type="entry name" value="PRK07667.1"/>
    <property type="match status" value="1"/>
</dbReference>
<comment type="caution">
    <text evidence="2">The sequence shown here is derived from an EMBL/GenBank/DDBJ whole genome shotgun (WGS) entry which is preliminary data.</text>
</comment>